<name>A0A9Q6S986_9BURK</name>
<keyword evidence="6" id="KW-1185">Reference proteome</keyword>
<organism evidence="4 5">
    <name type="scientific">Paraburkholderia caribensis</name>
    <dbReference type="NCBI Taxonomy" id="75105"/>
    <lineage>
        <taxon>Bacteria</taxon>
        <taxon>Pseudomonadati</taxon>
        <taxon>Pseudomonadota</taxon>
        <taxon>Betaproteobacteria</taxon>
        <taxon>Burkholderiales</taxon>
        <taxon>Burkholderiaceae</taxon>
        <taxon>Paraburkholderia</taxon>
    </lineage>
</organism>
<proteinExistence type="predicted"/>
<dbReference type="AlphaFoldDB" id="A0A9Q6S986"/>
<evidence type="ECO:0000256" key="1">
    <source>
        <dbReference type="SAM" id="MobiDB-lite"/>
    </source>
</evidence>
<evidence type="ECO:0000313" key="4">
    <source>
        <dbReference type="EMBL" id="QLB66808.1"/>
    </source>
</evidence>
<gene>
    <name evidence="4" type="ORF">A9O66_30235</name>
    <name evidence="3" type="ORF">VOI32_12260</name>
</gene>
<reference evidence="4" key="2">
    <citation type="submission" date="2016-06" db="EMBL/GenBank/DDBJ databases">
        <authorList>
            <person name="Huang P."/>
            <person name="Jiang X."/>
            <person name="Liu X."/>
        </authorList>
    </citation>
    <scope>NUCLEOTIDE SEQUENCE</scope>
    <source>
        <strain evidence="4">852011</strain>
        <plasmid evidence="4">unnamed</plasmid>
    </source>
</reference>
<dbReference type="PANTHER" id="PTHR31527:SF0">
    <property type="entry name" value="RE64534P"/>
    <property type="match status" value="1"/>
</dbReference>
<dbReference type="RefSeq" id="WP_107201421.1">
    <property type="nucleotide sequence ID" value="NZ_CP015960.1"/>
</dbReference>
<dbReference type="EMBL" id="CP015960">
    <property type="protein sequence ID" value="QLB66808.1"/>
    <property type="molecule type" value="Genomic_DNA"/>
</dbReference>
<keyword evidence="4" id="KW-0614">Plasmid</keyword>
<dbReference type="Pfam" id="PF09347">
    <property type="entry name" value="DUF1989"/>
    <property type="match status" value="1"/>
</dbReference>
<dbReference type="Proteomes" id="UP001462961">
    <property type="component" value="Unassembled WGS sequence"/>
</dbReference>
<protein>
    <submittedName>
        <fullName evidence="4">Aminomethyltransferase</fullName>
    </submittedName>
    <submittedName>
        <fullName evidence="3">Urea carboxylase-associated family protein</fullName>
    </submittedName>
</protein>
<evidence type="ECO:0000313" key="3">
    <source>
        <dbReference type="EMBL" id="MEO1754700.1"/>
    </source>
</evidence>
<evidence type="ECO:0000313" key="6">
    <source>
        <dbReference type="Proteomes" id="UP001462961"/>
    </source>
</evidence>
<feature type="domain" description="DUF1989" evidence="2">
    <location>
        <begin position="49"/>
        <end position="213"/>
    </location>
</feature>
<evidence type="ECO:0000259" key="2">
    <source>
        <dbReference type="Pfam" id="PF09347"/>
    </source>
</evidence>
<evidence type="ECO:0000313" key="5">
    <source>
        <dbReference type="Proteomes" id="UP000509548"/>
    </source>
</evidence>
<feature type="region of interest" description="Disordered" evidence="1">
    <location>
        <begin position="1"/>
        <end position="28"/>
    </location>
</feature>
<dbReference type="EMBL" id="JAYLVJ010000013">
    <property type="protein sequence ID" value="MEO1754700.1"/>
    <property type="molecule type" value="Genomic_DNA"/>
</dbReference>
<geneLocation type="plasmid" evidence="5"/>
<dbReference type="InterPro" id="IPR018959">
    <property type="entry name" value="DUF1989"/>
</dbReference>
<reference evidence="3 6" key="3">
    <citation type="submission" date="2024-01" db="EMBL/GenBank/DDBJ databases">
        <title>The diversity of rhizobia nodulating Mimosa spp. in eleven states of Brazil covering several biomes is determined by host plant, location, and edaphic factors.</title>
        <authorList>
            <person name="Rouws L."/>
            <person name="Barauna A."/>
            <person name="Beukes C."/>
            <person name="De Faria S.M."/>
            <person name="Gross E."/>
            <person name="Dos Reis Junior F.B."/>
            <person name="Simon M."/>
            <person name="Maluk M."/>
            <person name="Odee D.W."/>
            <person name="Kenicer G."/>
            <person name="Young J.P.W."/>
            <person name="Reis V.M."/>
            <person name="Zilli J."/>
            <person name="James E.K."/>
        </authorList>
    </citation>
    <scope>NUCLEOTIDE SEQUENCE [LARGE SCALE GENOMIC DNA]</scope>
    <source>
        <strain evidence="3 6">JHI1651</strain>
    </source>
</reference>
<sequence length="240" mass="26317">MSTTAAHAHTHTHTHAHASDDNGTELGQNATLHEPISADGTPEPGKTYTVPARCGRAVRVKAGQTIRISNPHGTQVCDTWIFNATHLNEFLSFEHTRAYIDKIIPQPGDPLVTNHRRPIAELAADTSPGVHDTLIAACDLYRYKNLGVESYHDNCADNLRLALKAIGLRTREVPQPFNLWMNIPVKPDYTIDWLPPVSKAGDHVDIKAAMDCIVVMSACPQDIIPINALNPVEVEFTVLA</sequence>
<accession>A0A9Q6S986</accession>
<geneLocation type="plasmid" evidence="4">
    <name>unnamed</name>
</geneLocation>
<reference evidence="4 5" key="1">
    <citation type="journal article" date="2014" name="Genome Announc.">
        <title>Draft Genome Sequence of the Haloacid-Degrading Burkholderia caribensis Strain MBA4.</title>
        <authorList>
            <person name="Pan Y."/>
            <person name="Kong K.F."/>
            <person name="Tsang J.S."/>
        </authorList>
    </citation>
    <scope>NUCLEOTIDE SEQUENCE [LARGE SCALE GENOMIC DNA]</scope>
    <source>
        <strain evidence="4 5">852011</strain>
    </source>
</reference>
<dbReference type="PANTHER" id="PTHR31527">
    <property type="entry name" value="RE64534P"/>
    <property type="match status" value="1"/>
</dbReference>
<dbReference type="Proteomes" id="UP000509548">
    <property type="component" value="Plasmid unnamed"/>
</dbReference>